<dbReference type="CDD" id="cd00085">
    <property type="entry name" value="HNHc"/>
    <property type="match status" value="1"/>
</dbReference>
<dbReference type="Proteomes" id="UP001500620">
    <property type="component" value="Unassembled WGS sequence"/>
</dbReference>
<name>A0ABP8D0F8_9ACTN</name>
<evidence type="ECO:0000313" key="2">
    <source>
        <dbReference type="EMBL" id="GAA4245654.1"/>
    </source>
</evidence>
<organism evidence="2 3">
    <name type="scientific">Dactylosporangium darangshiense</name>
    <dbReference type="NCBI Taxonomy" id="579108"/>
    <lineage>
        <taxon>Bacteria</taxon>
        <taxon>Bacillati</taxon>
        <taxon>Actinomycetota</taxon>
        <taxon>Actinomycetes</taxon>
        <taxon>Micromonosporales</taxon>
        <taxon>Micromonosporaceae</taxon>
        <taxon>Dactylosporangium</taxon>
    </lineage>
</organism>
<dbReference type="PANTHER" id="PTHR33877">
    <property type="entry name" value="SLL1193 PROTEIN"/>
    <property type="match status" value="1"/>
</dbReference>
<reference evidence="3" key="1">
    <citation type="journal article" date="2019" name="Int. J. Syst. Evol. Microbiol.">
        <title>The Global Catalogue of Microorganisms (GCM) 10K type strain sequencing project: providing services to taxonomists for standard genome sequencing and annotation.</title>
        <authorList>
            <consortium name="The Broad Institute Genomics Platform"/>
            <consortium name="The Broad Institute Genome Sequencing Center for Infectious Disease"/>
            <person name="Wu L."/>
            <person name="Ma J."/>
        </authorList>
    </citation>
    <scope>NUCLEOTIDE SEQUENCE [LARGE SCALE GENOMIC DNA]</scope>
    <source>
        <strain evidence="3">JCM 17441</strain>
    </source>
</reference>
<dbReference type="EMBL" id="BAABAT010000003">
    <property type="protein sequence ID" value="GAA4245654.1"/>
    <property type="molecule type" value="Genomic_DNA"/>
</dbReference>
<keyword evidence="2" id="KW-0255">Endonuclease</keyword>
<keyword evidence="2" id="KW-0378">Hydrolase</keyword>
<dbReference type="InterPro" id="IPR029471">
    <property type="entry name" value="HNH_5"/>
</dbReference>
<dbReference type="InterPro" id="IPR052892">
    <property type="entry name" value="NA-targeting_endonuclease"/>
</dbReference>
<keyword evidence="2" id="KW-0540">Nuclease</keyword>
<accession>A0ABP8D0F8</accession>
<gene>
    <name evidence="2" type="ORF">GCM10022255_013840</name>
</gene>
<dbReference type="SMART" id="SM00507">
    <property type="entry name" value="HNHc"/>
    <property type="match status" value="1"/>
</dbReference>
<keyword evidence="3" id="KW-1185">Reference proteome</keyword>
<evidence type="ECO:0000259" key="1">
    <source>
        <dbReference type="SMART" id="SM00507"/>
    </source>
</evidence>
<dbReference type="GO" id="GO:0004519">
    <property type="term" value="F:endonuclease activity"/>
    <property type="evidence" value="ECO:0007669"/>
    <property type="project" value="UniProtKB-KW"/>
</dbReference>
<proteinExistence type="predicted"/>
<sequence>MRVRLPLAARKIVWLQLQFVVQMKGGGPVTAVLVLNADLGPLHRVSIRHAIRMLLREVAVIHEAEPDRLIGVYPLPRVVRLVSYVVTRWRFTGGPAWSRAGVHARDGRRCGYCGAEATTIDHILPRSRGGRNSWKNTVAACTGCNQRKGDRTPAEAGMVLRVKASVPTWGALVQR</sequence>
<feature type="domain" description="HNH nuclease" evidence="1">
    <location>
        <begin position="97"/>
        <end position="146"/>
    </location>
</feature>
<dbReference type="InterPro" id="IPR003615">
    <property type="entry name" value="HNH_nuc"/>
</dbReference>
<comment type="caution">
    <text evidence="2">The sequence shown here is derived from an EMBL/GenBank/DDBJ whole genome shotgun (WGS) entry which is preliminary data.</text>
</comment>
<protein>
    <submittedName>
        <fullName evidence="2">HNH endonuclease</fullName>
    </submittedName>
</protein>
<dbReference type="PANTHER" id="PTHR33877:SF2">
    <property type="entry name" value="OS07G0170200 PROTEIN"/>
    <property type="match status" value="1"/>
</dbReference>
<dbReference type="Pfam" id="PF14279">
    <property type="entry name" value="HNH_5"/>
    <property type="match status" value="1"/>
</dbReference>
<dbReference type="Gene3D" id="1.10.30.50">
    <property type="match status" value="1"/>
</dbReference>
<evidence type="ECO:0000313" key="3">
    <source>
        <dbReference type="Proteomes" id="UP001500620"/>
    </source>
</evidence>